<name>A0A4S3IYW5_9EURO</name>
<sequence>MTKITTKIMLVGLKYN</sequence>
<reference evidence="1 2" key="1">
    <citation type="submission" date="2019-03" db="EMBL/GenBank/DDBJ databases">
        <title>The genome sequence of a newly discovered highly antifungal drug resistant Aspergillus species, Aspergillus tanneri NIH 1004.</title>
        <authorList>
            <person name="Mounaud S."/>
            <person name="Singh I."/>
            <person name="Joardar V."/>
            <person name="Pakala S."/>
            <person name="Pakala S."/>
            <person name="Venepally P."/>
            <person name="Hoover J."/>
            <person name="Nierman W."/>
            <person name="Chung J."/>
            <person name="Losada L."/>
        </authorList>
    </citation>
    <scope>NUCLEOTIDE SEQUENCE [LARGE SCALE GENOMIC DNA]</scope>
    <source>
        <strain evidence="1 2">NIH1004</strain>
    </source>
</reference>
<dbReference type="Proteomes" id="UP000308092">
    <property type="component" value="Unassembled WGS sequence"/>
</dbReference>
<keyword evidence="2" id="KW-1185">Reference proteome</keyword>
<dbReference type="EMBL" id="SOSA01001233">
    <property type="protein sequence ID" value="THC87402.1"/>
    <property type="molecule type" value="Genomic_DNA"/>
</dbReference>
<organism evidence="1 2">
    <name type="scientific">Aspergillus tanneri</name>
    <dbReference type="NCBI Taxonomy" id="1220188"/>
    <lineage>
        <taxon>Eukaryota</taxon>
        <taxon>Fungi</taxon>
        <taxon>Dikarya</taxon>
        <taxon>Ascomycota</taxon>
        <taxon>Pezizomycotina</taxon>
        <taxon>Eurotiomycetes</taxon>
        <taxon>Eurotiomycetidae</taxon>
        <taxon>Eurotiales</taxon>
        <taxon>Aspergillaceae</taxon>
        <taxon>Aspergillus</taxon>
        <taxon>Aspergillus subgen. Circumdati</taxon>
    </lineage>
</organism>
<evidence type="ECO:0000313" key="2">
    <source>
        <dbReference type="Proteomes" id="UP000308092"/>
    </source>
</evidence>
<evidence type="ECO:0000313" key="1">
    <source>
        <dbReference type="EMBL" id="THC87402.1"/>
    </source>
</evidence>
<comment type="caution">
    <text evidence="1">The sequence shown here is derived from an EMBL/GenBank/DDBJ whole genome shotgun (WGS) entry which is preliminary data.</text>
</comment>
<gene>
    <name evidence="1" type="ORF">EYZ11_013152</name>
</gene>
<dbReference type="VEuPathDB" id="FungiDB:EYZ11_013152"/>
<protein>
    <submittedName>
        <fullName evidence="1">Uncharacterized protein</fullName>
    </submittedName>
</protein>
<proteinExistence type="predicted"/>
<dbReference type="AlphaFoldDB" id="A0A4S3IYW5"/>
<accession>A0A4S3IYW5</accession>